<keyword evidence="3" id="KW-0804">Transcription</keyword>
<dbReference type="Pfam" id="PF12833">
    <property type="entry name" value="HTH_18"/>
    <property type="match status" value="1"/>
</dbReference>
<protein>
    <submittedName>
        <fullName evidence="5">Xylose operon regulatory protein</fullName>
    </submittedName>
</protein>
<evidence type="ECO:0000313" key="5">
    <source>
        <dbReference type="EMBL" id="TWT75660.1"/>
    </source>
</evidence>
<sequence length="398" mass="44050">MSLPPQVALLIETARGYGRDVATGIARYAALHGPWSFHLTPGDFTQAAPLWEYWRGHGIFARLASGEISKQLLDADLPTVALDMEDSQLEKSNPLSKFSNLSVDSRQAATLAAEHLIERDFEHFAFVGASGVVWSDRREAAFVKRIRGEGYETHVYDPQHVAAIGRWEREMPRLAEWIGSLPKPIGIMACNDEHGLHVLDACRRSGASVPEEVAVVGVDNDSLLCGLCSPSLSSVVLNGVEGGYQAAAHLDKMMKKGRNQPRRINVSALRVETRQSTDLVSVGNKHVALAMAHIQRSRGSRINADLVAEHCGMSRRELDKLFRDSTGKSIAVEIQNMRLDHARRLLEETDHPVPVIADVAGYSSASYMVQVFRRELQTTPNRYRSKVRSLSMASIKEH</sequence>
<evidence type="ECO:0000259" key="4">
    <source>
        <dbReference type="PROSITE" id="PS01124"/>
    </source>
</evidence>
<proteinExistence type="predicted"/>
<dbReference type="Gene3D" id="1.10.10.60">
    <property type="entry name" value="Homeodomain-like"/>
    <property type="match status" value="1"/>
</dbReference>
<reference evidence="5 6" key="1">
    <citation type="submission" date="2019-02" db="EMBL/GenBank/DDBJ databases">
        <title>Deep-cultivation of Planctomycetes and their phenomic and genomic characterization uncovers novel biology.</title>
        <authorList>
            <person name="Wiegand S."/>
            <person name="Jogler M."/>
            <person name="Boedeker C."/>
            <person name="Pinto D."/>
            <person name="Vollmers J."/>
            <person name="Rivas-Marin E."/>
            <person name="Kohn T."/>
            <person name="Peeters S.H."/>
            <person name="Heuer A."/>
            <person name="Rast P."/>
            <person name="Oberbeckmann S."/>
            <person name="Bunk B."/>
            <person name="Jeske O."/>
            <person name="Meyerdierks A."/>
            <person name="Storesund J.E."/>
            <person name="Kallscheuer N."/>
            <person name="Luecker S."/>
            <person name="Lage O.M."/>
            <person name="Pohl T."/>
            <person name="Merkel B.J."/>
            <person name="Hornburger P."/>
            <person name="Mueller R.-W."/>
            <person name="Bruemmer F."/>
            <person name="Labrenz M."/>
            <person name="Spormann A.M."/>
            <person name="Op Den Camp H."/>
            <person name="Overmann J."/>
            <person name="Amann R."/>
            <person name="Jetten M.S.M."/>
            <person name="Mascher T."/>
            <person name="Medema M.H."/>
            <person name="Devos D.P."/>
            <person name="Kaster A.-K."/>
            <person name="Ovreas L."/>
            <person name="Rohde M."/>
            <person name="Galperin M.Y."/>
            <person name="Jogler C."/>
        </authorList>
    </citation>
    <scope>NUCLEOTIDE SEQUENCE [LARGE SCALE GENOMIC DNA]</scope>
    <source>
        <strain evidence="5 6">Pla123a</strain>
    </source>
</reference>
<keyword evidence="2" id="KW-0238">DNA-binding</keyword>
<dbReference type="Gene3D" id="3.40.50.2300">
    <property type="match status" value="2"/>
</dbReference>
<evidence type="ECO:0000256" key="2">
    <source>
        <dbReference type="ARBA" id="ARBA00023125"/>
    </source>
</evidence>
<accession>A0A5C5YL74</accession>
<organism evidence="5 6">
    <name type="scientific">Posidoniimonas polymericola</name>
    <dbReference type="NCBI Taxonomy" id="2528002"/>
    <lineage>
        <taxon>Bacteria</taxon>
        <taxon>Pseudomonadati</taxon>
        <taxon>Planctomycetota</taxon>
        <taxon>Planctomycetia</taxon>
        <taxon>Pirellulales</taxon>
        <taxon>Lacipirellulaceae</taxon>
        <taxon>Posidoniimonas</taxon>
    </lineage>
</organism>
<name>A0A5C5YL74_9BACT</name>
<dbReference type="CDD" id="cd01543">
    <property type="entry name" value="PBP1_XylR"/>
    <property type="match status" value="1"/>
</dbReference>
<dbReference type="Pfam" id="PF22177">
    <property type="entry name" value="PBP1_XylR"/>
    <property type="match status" value="1"/>
</dbReference>
<dbReference type="SUPFAM" id="SSF53822">
    <property type="entry name" value="Periplasmic binding protein-like I"/>
    <property type="match status" value="1"/>
</dbReference>
<dbReference type="InterPro" id="IPR009057">
    <property type="entry name" value="Homeodomain-like_sf"/>
</dbReference>
<dbReference type="PANTHER" id="PTHR30146:SF24">
    <property type="entry name" value="XYLOSE OPERON REGULATORY PROTEIN"/>
    <property type="match status" value="1"/>
</dbReference>
<dbReference type="GO" id="GO:0003700">
    <property type="term" value="F:DNA-binding transcription factor activity"/>
    <property type="evidence" value="ECO:0007669"/>
    <property type="project" value="InterPro"/>
</dbReference>
<dbReference type="InterPro" id="IPR046335">
    <property type="entry name" value="LacI/GalR-like_sensor"/>
</dbReference>
<dbReference type="PANTHER" id="PTHR30146">
    <property type="entry name" value="LACI-RELATED TRANSCRIPTIONAL REPRESSOR"/>
    <property type="match status" value="1"/>
</dbReference>
<dbReference type="InterPro" id="IPR018060">
    <property type="entry name" value="HTH_AraC"/>
</dbReference>
<comment type="caution">
    <text evidence="5">The sequence shown here is derived from an EMBL/GenBank/DDBJ whole genome shotgun (WGS) entry which is preliminary data.</text>
</comment>
<dbReference type="OrthoDB" id="9795616at2"/>
<feature type="domain" description="HTH araC/xylS-type" evidence="4">
    <location>
        <begin position="284"/>
        <end position="386"/>
    </location>
</feature>
<evidence type="ECO:0000256" key="3">
    <source>
        <dbReference type="ARBA" id="ARBA00023163"/>
    </source>
</evidence>
<dbReference type="Proteomes" id="UP000318478">
    <property type="component" value="Unassembled WGS sequence"/>
</dbReference>
<dbReference type="RefSeq" id="WP_146588606.1">
    <property type="nucleotide sequence ID" value="NZ_SJPO01000007.1"/>
</dbReference>
<dbReference type="InterPro" id="IPR054031">
    <property type="entry name" value="XylR_PBP1"/>
</dbReference>
<dbReference type="PROSITE" id="PS01124">
    <property type="entry name" value="HTH_ARAC_FAMILY_2"/>
    <property type="match status" value="1"/>
</dbReference>
<keyword evidence="1" id="KW-0805">Transcription regulation</keyword>
<dbReference type="SUPFAM" id="SSF46689">
    <property type="entry name" value="Homeodomain-like"/>
    <property type="match status" value="1"/>
</dbReference>
<keyword evidence="6" id="KW-1185">Reference proteome</keyword>
<dbReference type="EMBL" id="SJPO01000007">
    <property type="protein sequence ID" value="TWT75660.1"/>
    <property type="molecule type" value="Genomic_DNA"/>
</dbReference>
<evidence type="ECO:0000313" key="6">
    <source>
        <dbReference type="Proteomes" id="UP000318478"/>
    </source>
</evidence>
<evidence type="ECO:0000256" key="1">
    <source>
        <dbReference type="ARBA" id="ARBA00023015"/>
    </source>
</evidence>
<dbReference type="AlphaFoldDB" id="A0A5C5YL74"/>
<gene>
    <name evidence="5" type="primary">xylR_8</name>
    <name evidence="5" type="ORF">Pla123a_31700</name>
</gene>
<dbReference type="Pfam" id="PF13377">
    <property type="entry name" value="Peripla_BP_3"/>
    <property type="match status" value="1"/>
</dbReference>
<dbReference type="GO" id="GO:0000976">
    <property type="term" value="F:transcription cis-regulatory region binding"/>
    <property type="evidence" value="ECO:0007669"/>
    <property type="project" value="TreeGrafter"/>
</dbReference>
<dbReference type="InterPro" id="IPR028082">
    <property type="entry name" value="Peripla_BP_I"/>
</dbReference>
<dbReference type="SMART" id="SM00342">
    <property type="entry name" value="HTH_ARAC"/>
    <property type="match status" value="1"/>
</dbReference>